<reference evidence="2 3" key="1">
    <citation type="submission" date="2017-07" db="EMBL/GenBank/DDBJ databases">
        <title>Genome Sequence of Antarctobacter heliothermus Strain SMS3 Isolated from a culture of the Diatom Skeletonema marinoi.</title>
        <authorList>
            <person name="Topel M."/>
            <person name="Pinder M.I.M."/>
            <person name="Johansson O.N."/>
            <person name="Kourtchenko O."/>
            <person name="Godhe A."/>
            <person name="Clarke A.K."/>
        </authorList>
    </citation>
    <scope>NUCLEOTIDE SEQUENCE [LARGE SCALE GENOMIC DNA]</scope>
    <source>
        <strain evidence="2 3">SMS3</strain>
    </source>
</reference>
<dbReference type="KEGG" id="aht:ANTHELSMS3_03207"/>
<gene>
    <name evidence="2" type="ORF">ANTHELSMS3_03207</name>
</gene>
<organism evidence="2 3">
    <name type="scientific">Antarctobacter heliothermus</name>
    <dbReference type="NCBI Taxonomy" id="74033"/>
    <lineage>
        <taxon>Bacteria</taxon>
        <taxon>Pseudomonadati</taxon>
        <taxon>Pseudomonadota</taxon>
        <taxon>Alphaproteobacteria</taxon>
        <taxon>Rhodobacterales</taxon>
        <taxon>Roseobacteraceae</taxon>
        <taxon>Antarctobacter</taxon>
    </lineage>
</organism>
<name>A0A222E6N9_9RHOB</name>
<protein>
    <submittedName>
        <fullName evidence="2">Uncharacterized protein</fullName>
    </submittedName>
</protein>
<feature type="transmembrane region" description="Helical" evidence="1">
    <location>
        <begin position="82"/>
        <end position="107"/>
    </location>
</feature>
<sequence length="178" mass="19103">MPYRPSAFRKQDHGDFSRRVRQIDPTAQCGGPNHRNRTQPKVVTAALLGFGAAYMTAAIATNRAVIEATLRQQGLAADTQQMILSILTAALAATLVMLTIQVIRTALTAGVGRKNGRAYVMGAALAFAMFYTPDAIYILGYDLLDGHSQGFLAKAGDLVGDVFPGLDIDQIRFTSSRG</sequence>
<accession>A0A222E6N9</accession>
<keyword evidence="3" id="KW-1185">Reference proteome</keyword>
<keyword evidence="1" id="KW-1133">Transmembrane helix</keyword>
<dbReference type="EMBL" id="CP022540">
    <property type="protein sequence ID" value="ASP21856.1"/>
    <property type="molecule type" value="Genomic_DNA"/>
</dbReference>
<keyword evidence="1" id="KW-0472">Membrane</keyword>
<evidence type="ECO:0000256" key="1">
    <source>
        <dbReference type="SAM" id="Phobius"/>
    </source>
</evidence>
<proteinExistence type="predicted"/>
<dbReference type="OrthoDB" id="7844799at2"/>
<dbReference type="AlphaFoldDB" id="A0A222E6N9"/>
<keyword evidence="1" id="KW-0812">Transmembrane</keyword>
<evidence type="ECO:0000313" key="3">
    <source>
        <dbReference type="Proteomes" id="UP000203589"/>
    </source>
</evidence>
<feature type="transmembrane region" description="Helical" evidence="1">
    <location>
        <begin position="42"/>
        <end position="62"/>
    </location>
</feature>
<feature type="transmembrane region" description="Helical" evidence="1">
    <location>
        <begin position="119"/>
        <end position="139"/>
    </location>
</feature>
<dbReference type="Proteomes" id="UP000203589">
    <property type="component" value="Chromosome"/>
</dbReference>
<dbReference type="RefSeq" id="WP_157733534.1">
    <property type="nucleotide sequence ID" value="NZ_CP022540.1"/>
</dbReference>
<evidence type="ECO:0000313" key="2">
    <source>
        <dbReference type="EMBL" id="ASP21856.1"/>
    </source>
</evidence>